<organism evidence="1 2">
    <name type="scientific">Saccharomycopsis crataegensis</name>
    <dbReference type="NCBI Taxonomy" id="43959"/>
    <lineage>
        <taxon>Eukaryota</taxon>
        <taxon>Fungi</taxon>
        <taxon>Dikarya</taxon>
        <taxon>Ascomycota</taxon>
        <taxon>Saccharomycotina</taxon>
        <taxon>Saccharomycetes</taxon>
        <taxon>Saccharomycopsidaceae</taxon>
        <taxon>Saccharomycopsis</taxon>
    </lineage>
</organism>
<accession>A0AAV5QTK9</accession>
<comment type="caution">
    <text evidence="1">The sequence shown here is derived from an EMBL/GenBank/DDBJ whole genome shotgun (WGS) entry which is preliminary data.</text>
</comment>
<proteinExistence type="predicted"/>
<dbReference type="InterPro" id="IPR036812">
    <property type="entry name" value="NAD(P)_OxRdtase_dom_sf"/>
</dbReference>
<keyword evidence="2" id="KW-1185">Reference proteome</keyword>
<reference evidence="1 2" key="1">
    <citation type="journal article" date="2023" name="Elife">
        <title>Identification of key yeast species and microbe-microbe interactions impacting larval growth of Drosophila in the wild.</title>
        <authorList>
            <person name="Mure A."/>
            <person name="Sugiura Y."/>
            <person name="Maeda R."/>
            <person name="Honda K."/>
            <person name="Sakurai N."/>
            <person name="Takahashi Y."/>
            <person name="Watada M."/>
            <person name="Katoh T."/>
            <person name="Gotoh A."/>
            <person name="Gotoh Y."/>
            <person name="Taniguchi I."/>
            <person name="Nakamura K."/>
            <person name="Hayashi T."/>
            <person name="Katayama T."/>
            <person name="Uemura T."/>
            <person name="Hattori Y."/>
        </authorList>
    </citation>
    <scope>NUCLEOTIDE SEQUENCE [LARGE SCALE GENOMIC DNA]</scope>
    <source>
        <strain evidence="1 2">SC-9</strain>
    </source>
</reference>
<dbReference type="GeneID" id="90076221"/>
<dbReference type="AlphaFoldDB" id="A0AAV5QTK9"/>
<dbReference type="EMBL" id="BTFZ01000019">
    <property type="protein sequence ID" value="GMM38232.1"/>
    <property type="molecule type" value="Genomic_DNA"/>
</dbReference>
<dbReference type="RefSeq" id="XP_064855228.1">
    <property type="nucleotide sequence ID" value="XM_064999156.1"/>
</dbReference>
<name>A0AAV5QTK9_9ASCO</name>
<gene>
    <name evidence="1" type="ORF">DASC09_055710</name>
</gene>
<evidence type="ECO:0008006" key="3">
    <source>
        <dbReference type="Google" id="ProtNLM"/>
    </source>
</evidence>
<evidence type="ECO:0000313" key="1">
    <source>
        <dbReference type="EMBL" id="GMM38232.1"/>
    </source>
</evidence>
<sequence length="76" mass="8484">MTKLIKVSNGTVGFGTMNTTWAPATEAVEIFCTGYKAGCRLFNGCEFYGTGHLNLKYFQDFIDKWCPEGSTADQHY</sequence>
<dbReference type="Proteomes" id="UP001360560">
    <property type="component" value="Unassembled WGS sequence"/>
</dbReference>
<protein>
    <recommendedName>
        <fullName evidence="3">NADP-dependent oxidoreductase domain-containing protein</fullName>
    </recommendedName>
</protein>
<dbReference type="SUPFAM" id="SSF51430">
    <property type="entry name" value="NAD(P)-linked oxidoreductase"/>
    <property type="match status" value="1"/>
</dbReference>
<evidence type="ECO:0000313" key="2">
    <source>
        <dbReference type="Proteomes" id="UP001360560"/>
    </source>
</evidence>